<keyword evidence="3" id="KW-1185">Reference proteome</keyword>
<evidence type="ECO:0000313" key="3">
    <source>
        <dbReference type="Proteomes" id="UP001139502"/>
    </source>
</evidence>
<comment type="caution">
    <text evidence="2">The sequence shown here is derived from an EMBL/GenBank/DDBJ whole genome shotgun (WGS) entry which is preliminary data.</text>
</comment>
<feature type="compositionally biased region" description="Basic residues" evidence="1">
    <location>
        <begin position="1"/>
        <end position="10"/>
    </location>
</feature>
<evidence type="ECO:0000313" key="2">
    <source>
        <dbReference type="EMBL" id="MCP3425967.1"/>
    </source>
</evidence>
<dbReference type="RefSeq" id="WP_254166423.1">
    <property type="nucleotide sequence ID" value="NZ_JANAFB010000016.1"/>
</dbReference>
<reference evidence="2" key="1">
    <citation type="submission" date="2022-06" db="EMBL/GenBank/DDBJ databases">
        <title>Rothia sp. isolated from sandalwood seedling.</title>
        <authorList>
            <person name="Tuikhar N."/>
            <person name="Kirdat K."/>
            <person name="Thorat V."/>
            <person name="Swetha P."/>
            <person name="Padma S."/>
            <person name="Sundararaj R."/>
            <person name="Yadav A."/>
        </authorList>
    </citation>
    <scope>NUCLEOTIDE SEQUENCE</scope>
    <source>
        <strain evidence="2">AR01</strain>
    </source>
</reference>
<name>A0A9X2HE03_9MICC</name>
<organism evidence="2 3">
    <name type="scientific">Rothia santali</name>
    <dbReference type="NCBI Taxonomy" id="2949643"/>
    <lineage>
        <taxon>Bacteria</taxon>
        <taxon>Bacillati</taxon>
        <taxon>Actinomycetota</taxon>
        <taxon>Actinomycetes</taxon>
        <taxon>Micrococcales</taxon>
        <taxon>Micrococcaceae</taxon>
        <taxon>Rothia</taxon>
    </lineage>
</organism>
<accession>A0A9X2HE03</accession>
<protein>
    <submittedName>
        <fullName evidence="2">ATP/GTP-binding protein</fullName>
    </submittedName>
</protein>
<dbReference type="AlphaFoldDB" id="A0A9X2HE03"/>
<feature type="region of interest" description="Disordered" evidence="1">
    <location>
        <begin position="1"/>
        <end position="36"/>
    </location>
</feature>
<dbReference type="Proteomes" id="UP001139502">
    <property type="component" value="Unassembled WGS sequence"/>
</dbReference>
<proteinExistence type="predicted"/>
<gene>
    <name evidence="2" type="ORF">NBM05_08095</name>
</gene>
<sequence>MAPSRSRRPGRSSQSGHGKAGPSKWQRQGPVGDISRILDPAPRIERDAAGEWHVRHVPASGARKVYTCPGCGRGIPPGVAHVVVWRTDGLFGDRRAVEERRHWHLKCWQAR</sequence>
<evidence type="ECO:0000256" key="1">
    <source>
        <dbReference type="SAM" id="MobiDB-lite"/>
    </source>
</evidence>
<dbReference type="EMBL" id="JANAFB010000016">
    <property type="protein sequence ID" value="MCP3425967.1"/>
    <property type="molecule type" value="Genomic_DNA"/>
</dbReference>